<dbReference type="RefSeq" id="WP_338437079.1">
    <property type="nucleotide sequence ID" value="NZ_JAUYVH010000007.1"/>
</dbReference>
<dbReference type="Proteomes" id="UP001225596">
    <property type="component" value="Unassembled WGS sequence"/>
</dbReference>
<comment type="caution">
    <text evidence="1">The sequence shown here is derived from an EMBL/GenBank/DDBJ whole genome shotgun (WGS) entry which is preliminary data.</text>
</comment>
<accession>A0ABU1BSA7</accession>
<sequence length="125" mass="14173">MEKAAAELSMLSIKQVSKPLSAYLGGVDNIRKNKEKIKFVYLTESFDQDFEIMRSLLSLGDISLPKDDVGAHRMPTEMATALSDKARTNLMRWYEKDLEIYAYCKTMHEQFLDKFGSGRGVNLAA</sequence>
<dbReference type="EMBL" id="JAUYVH010000007">
    <property type="protein sequence ID" value="MDQ9171143.1"/>
    <property type="molecule type" value="Genomic_DNA"/>
</dbReference>
<organism evidence="1 2">
    <name type="scientific">Keguizhuia sedimenti</name>
    <dbReference type="NCBI Taxonomy" id="3064264"/>
    <lineage>
        <taxon>Bacteria</taxon>
        <taxon>Pseudomonadati</taxon>
        <taxon>Pseudomonadota</taxon>
        <taxon>Betaproteobacteria</taxon>
        <taxon>Burkholderiales</taxon>
        <taxon>Oxalobacteraceae</taxon>
        <taxon>Keguizhuia</taxon>
    </lineage>
</organism>
<gene>
    <name evidence="1" type="ORF">Q8A64_12085</name>
</gene>
<protein>
    <submittedName>
        <fullName evidence="1">Uncharacterized protein</fullName>
    </submittedName>
</protein>
<evidence type="ECO:0000313" key="1">
    <source>
        <dbReference type="EMBL" id="MDQ9171143.1"/>
    </source>
</evidence>
<reference evidence="1 2" key="1">
    <citation type="submission" date="2023-08" db="EMBL/GenBank/DDBJ databases">
        <title>Oxalobacteraceae gen .nov., isolated from river sludge outside the plant.</title>
        <authorList>
            <person name="Zhao S.Y."/>
        </authorList>
    </citation>
    <scope>NUCLEOTIDE SEQUENCE [LARGE SCALE GENOMIC DNA]</scope>
    <source>
        <strain evidence="1 2">R-40</strain>
    </source>
</reference>
<evidence type="ECO:0000313" key="2">
    <source>
        <dbReference type="Proteomes" id="UP001225596"/>
    </source>
</evidence>
<keyword evidence="2" id="KW-1185">Reference proteome</keyword>
<proteinExistence type="predicted"/>
<name>A0ABU1BSA7_9BURK</name>